<protein>
    <submittedName>
        <fullName evidence="1">Uncharacterized protein</fullName>
    </submittedName>
</protein>
<accession>A0A842HSC0</accession>
<comment type="caution">
    <text evidence="1">The sequence shown here is derived from an EMBL/GenBank/DDBJ whole genome shotgun (WGS) entry which is preliminary data.</text>
</comment>
<gene>
    <name evidence="1" type="ORF">GTU67_14190</name>
</gene>
<evidence type="ECO:0000313" key="2">
    <source>
        <dbReference type="Proteomes" id="UP000545386"/>
    </source>
</evidence>
<proteinExistence type="predicted"/>
<dbReference type="Proteomes" id="UP000545386">
    <property type="component" value="Unassembled WGS sequence"/>
</dbReference>
<keyword evidence="2" id="KW-1185">Reference proteome</keyword>
<organism evidence="1 2">
    <name type="scientific">Pusillimonas minor</name>
    <dbReference type="NCBI Taxonomy" id="2697024"/>
    <lineage>
        <taxon>Bacteria</taxon>
        <taxon>Pseudomonadati</taxon>
        <taxon>Pseudomonadota</taxon>
        <taxon>Betaproteobacteria</taxon>
        <taxon>Burkholderiales</taxon>
        <taxon>Alcaligenaceae</taxon>
        <taxon>Pusillimonas</taxon>
    </lineage>
</organism>
<dbReference type="AlphaFoldDB" id="A0A842HSC0"/>
<name>A0A842HSC0_9BURK</name>
<dbReference type="EMBL" id="JACJUU010000018">
    <property type="protein sequence ID" value="MBC2771056.1"/>
    <property type="molecule type" value="Genomic_DNA"/>
</dbReference>
<sequence length="74" mass="8411">MESKQTAANYSTQIYAQLKKSSKYYGQTSPGALFPVSIGGHGDYVVHGTQNDYRLRDVWLWVLDTESDLKIRLN</sequence>
<reference evidence="1 2" key="1">
    <citation type="submission" date="2020-08" db="EMBL/GenBank/DDBJ databases">
        <title>Paraeoetvoesia sp. YC-7-48 draft genome sequence.</title>
        <authorList>
            <person name="Yao L."/>
        </authorList>
    </citation>
    <scope>NUCLEOTIDE SEQUENCE [LARGE SCALE GENOMIC DNA]</scope>
    <source>
        <strain evidence="2">YC-7-48</strain>
    </source>
</reference>
<dbReference type="RefSeq" id="WP_185780688.1">
    <property type="nucleotide sequence ID" value="NZ_JACJUU010000018.1"/>
</dbReference>
<evidence type="ECO:0000313" key="1">
    <source>
        <dbReference type="EMBL" id="MBC2771056.1"/>
    </source>
</evidence>